<evidence type="ECO:0000256" key="5">
    <source>
        <dbReference type="ARBA" id="ARBA00022705"/>
    </source>
</evidence>
<dbReference type="InterPro" id="IPR010372">
    <property type="entry name" value="DNA_pol3_delta_N"/>
</dbReference>
<dbReference type="GO" id="GO:0003887">
    <property type="term" value="F:DNA-directed DNA polymerase activity"/>
    <property type="evidence" value="ECO:0007669"/>
    <property type="project" value="UniProtKB-KW"/>
</dbReference>
<dbReference type="NCBIfam" id="TIGR01128">
    <property type="entry name" value="holA"/>
    <property type="match status" value="1"/>
</dbReference>
<sequence length="330" mass="38591">MEKDTLVYFFYGEDDFRIAKEIEKIKSGILKKEQTDFNFDRLISPLPVDFLTIANSYPVLSEKRVIQVEDFDGSFLNDTELLDYLNSPSPSTVIIFYDNSPKINENIKFFKELKTKNYFKLHKIRLLYENELFSYIRNLSKEKGIKISDEAVYYLIRYTGNNTVNIDNELNKIVSGIKPENKSKELSVNELKPLLAFSKTFTIFDFIDKILDRDIRGAFSIFGVIYNDGEEPVKIISVLYNEARKLHKAKVQESSGMDFETILRINGVLPFLKKKFLKNLSLFSVHELKRIMELLGETDFRLKTTSHPQNLIFEEFIFKLGFLDISRNLR</sequence>
<evidence type="ECO:0000256" key="7">
    <source>
        <dbReference type="ARBA" id="ARBA00034754"/>
    </source>
</evidence>
<dbReference type="AlphaFoldDB" id="A0A519BDZ2"/>
<proteinExistence type="inferred from homology"/>
<dbReference type="InterPro" id="IPR005790">
    <property type="entry name" value="DNA_polIII_delta"/>
</dbReference>
<evidence type="ECO:0000313" key="12">
    <source>
        <dbReference type="Proteomes" id="UP000320813"/>
    </source>
</evidence>
<comment type="catalytic activity">
    <reaction evidence="8">
        <text>DNA(n) + a 2'-deoxyribonucleoside 5'-triphosphate = DNA(n+1) + diphosphate</text>
        <dbReference type="Rhea" id="RHEA:22508"/>
        <dbReference type="Rhea" id="RHEA-COMP:17339"/>
        <dbReference type="Rhea" id="RHEA-COMP:17340"/>
        <dbReference type="ChEBI" id="CHEBI:33019"/>
        <dbReference type="ChEBI" id="CHEBI:61560"/>
        <dbReference type="ChEBI" id="CHEBI:173112"/>
        <dbReference type="EC" id="2.7.7.7"/>
    </reaction>
</comment>
<dbReference type="SUPFAM" id="SSF48019">
    <property type="entry name" value="post-AAA+ oligomerization domain-like"/>
    <property type="match status" value="1"/>
</dbReference>
<dbReference type="EMBL" id="SGBD01000001">
    <property type="protein sequence ID" value="RZD15494.1"/>
    <property type="molecule type" value="Genomic_DNA"/>
</dbReference>
<dbReference type="SUPFAM" id="SSF52540">
    <property type="entry name" value="P-loop containing nucleoside triphosphate hydrolases"/>
    <property type="match status" value="1"/>
</dbReference>
<gene>
    <name evidence="11" type="primary">holA</name>
    <name evidence="11" type="ORF">EVJ47_04270</name>
</gene>
<dbReference type="EC" id="2.7.7.7" evidence="1"/>
<evidence type="ECO:0000259" key="9">
    <source>
        <dbReference type="Pfam" id="PF06144"/>
    </source>
</evidence>
<keyword evidence="4 11" id="KW-0548">Nucleotidyltransferase</keyword>
<dbReference type="InterPro" id="IPR027417">
    <property type="entry name" value="P-loop_NTPase"/>
</dbReference>
<dbReference type="Gene3D" id="3.40.50.300">
    <property type="entry name" value="P-loop containing nucleotide triphosphate hydrolases"/>
    <property type="match status" value="1"/>
</dbReference>
<evidence type="ECO:0000256" key="3">
    <source>
        <dbReference type="ARBA" id="ARBA00022679"/>
    </source>
</evidence>
<comment type="similarity">
    <text evidence="7">Belongs to the DNA polymerase HolA subunit family.</text>
</comment>
<dbReference type="GO" id="GO:0009360">
    <property type="term" value="C:DNA polymerase III complex"/>
    <property type="evidence" value="ECO:0007669"/>
    <property type="project" value="InterPro"/>
</dbReference>
<keyword evidence="5" id="KW-0235">DNA replication</keyword>
<name>A0A519BDZ2_9DELT</name>
<protein>
    <recommendedName>
        <fullName evidence="2">DNA polymerase III subunit delta</fullName>
        <ecNumber evidence="1">2.7.7.7</ecNumber>
    </recommendedName>
</protein>
<dbReference type="PANTHER" id="PTHR34388:SF1">
    <property type="entry name" value="DNA POLYMERASE III SUBUNIT DELTA"/>
    <property type="match status" value="1"/>
</dbReference>
<dbReference type="Proteomes" id="UP000320813">
    <property type="component" value="Unassembled WGS sequence"/>
</dbReference>
<evidence type="ECO:0000256" key="2">
    <source>
        <dbReference type="ARBA" id="ARBA00017703"/>
    </source>
</evidence>
<keyword evidence="6" id="KW-0239">DNA-directed DNA polymerase</keyword>
<dbReference type="GO" id="GO:0003677">
    <property type="term" value="F:DNA binding"/>
    <property type="evidence" value="ECO:0007669"/>
    <property type="project" value="InterPro"/>
</dbReference>
<evidence type="ECO:0000256" key="8">
    <source>
        <dbReference type="ARBA" id="ARBA00049244"/>
    </source>
</evidence>
<dbReference type="Gene3D" id="1.20.272.10">
    <property type="match status" value="1"/>
</dbReference>
<accession>A0A519BDZ2</accession>
<evidence type="ECO:0000313" key="11">
    <source>
        <dbReference type="EMBL" id="RZD15494.1"/>
    </source>
</evidence>
<reference evidence="11 12" key="1">
    <citation type="submission" date="2019-01" db="EMBL/GenBank/DDBJ databases">
        <title>Insights into ecological role of a new deltaproteobacterial order Candidatus Sinidesulfobacterales (Sva0485) by metagenomics and metatranscriptomics.</title>
        <authorList>
            <person name="Tan S."/>
            <person name="Liu J."/>
            <person name="Fang Y."/>
            <person name="Hedlund B.P."/>
            <person name="Lian Z.H."/>
            <person name="Huang L.Y."/>
            <person name="Li J.T."/>
            <person name="Huang L.N."/>
            <person name="Li W.J."/>
            <person name="Jiang H.C."/>
            <person name="Dong H.L."/>
            <person name="Shu W.S."/>
        </authorList>
    </citation>
    <scope>NUCLEOTIDE SEQUENCE [LARGE SCALE GENOMIC DNA]</scope>
    <source>
        <strain evidence="11">AP3</strain>
    </source>
</reference>
<comment type="caution">
    <text evidence="11">The sequence shown here is derived from an EMBL/GenBank/DDBJ whole genome shotgun (WGS) entry which is preliminary data.</text>
</comment>
<dbReference type="InterPro" id="IPR008921">
    <property type="entry name" value="DNA_pol3_clamp-load_cplx_C"/>
</dbReference>
<evidence type="ECO:0000259" key="10">
    <source>
        <dbReference type="Pfam" id="PF21694"/>
    </source>
</evidence>
<evidence type="ECO:0000256" key="4">
    <source>
        <dbReference type="ARBA" id="ARBA00022695"/>
    </source>
</evidence>
<dbReference type="GO" id="GO:0006261">
    <property type="term" value="P:DNA-templated DNA replication"/>
    <property type="evidence" value="ECO:0007669"/>
    <property type="project" value="TreeGrafter"/>
</dbReference>
<dbReference type="InterPro" id="IPR048466">
    <property type="entry name" value="DNA_pol3_delta-like_C"/>
</dbReference>
<evidence type="ECO:0000256" key="6">
    <source>
        <dbReference type="ARBA" id="ARBA00022932"/>
    </source>
</evidence>
<feature type="domain" description="DNA polymerase III delta subunit-like C-terminal" evidence="10">
    <location>
        <begin position="202"/>
        <end position="320"/>
    </location>
</feature>
<dbReference type="Pfam" id="PF21694">
    <property type="entry name" value="DNA_pol3_delta_C"/>
    <property type="match status" value="1"/>
</dbReference>
<dbReference type="Pfam" id="PF06144">
    <property type="entry name" value="DNA_pol3_delta"/>
    <property type="match status" value="1"/>
</dbReference>
<organism evidence="11 12">
    <name type="scientific">Candidatus Acidulodesulfobacterium ferriphilum</name>
    <dbReference type="NCBI Taxonomy" id="2597223"/>
    <lineage>
        <taxon>Bacteria</taxon>
        <taxon>Deltaproteobacteria</taxon>
        <taxon>Candidatus Acidulodesulfobacterales</taxon>
        <taxon>Candidatus Acidulodesulfobacterium</taxon>
    </lineage>
</organism>
<evidence type="ECO:0000256" key="1">
    <source>
        <dbReference type="ARBA" id="ARBA00012417"/>
    </source>
</evidence>
<keyword evidence="3 11" id="KW-0808">Transferase</keyword>
<dbReference type="PANTHER" id="PTHR34388">
    <property type="entry name" value="DNA POLYMERASE III SUBUNIT DELTA"/>
    <property type="match status" value="1"/>
</dbReference>
<dbReference type="Gene3D" id="1.10.8.60">
    <property type="match status" value="1"/>
</dbReference>
<feature type="domain" description="DNA polymerase III delta N-terminal" evidence="9">
    <location>
        <begin position="8"/>
        <end position="116"/>
    </location>
</feature>